<protein>
    <submittedName>
        <fullName evidence="5">Amino acid ABC transporter amino acid binding protein</fullName>
    </submittedName>
</protein>
<dbReference type="AlphaFoldDB" id="D1Z292"/>
<dbReference type="PROSITE" id="PS01039">
    <property type="entry name" value="SBP_BACTERIAL_3"/>
    <property type="match status" value="1"/>
</dbReference>
<comment type="subcellular location">
    <subcellularLocation>
        <location evidence="1">Cell envelope</location>
    </subcellularLocation>
</comment>
<organism evidence="5 6">
    <name type="scientific">Methanocella paludicola (strain DSM 17711 / JCM 13418 / NBRC 101707 / SANAE)</name>
    <dbReference type="NCBI Taxonomy" id="304371"/>
    <lineage>
        <taxon>Archaea</taxon>
        <taxon>Methanobacteriati</taxon>
        <taxon>Methanobacteriota</taxon>
        <taxon>Stenosarchaea group</taxon>
        <taxon>Methanomicrobia</taxon>
        <taxon>Methanocellales</taxon>
        <taxon>Methanocellaceae</taxon>
        <taxon>Methanocella</taxon>
    </lineage>
</organism>
<evidence type="ECO:0000313" key="6">
    <source>
        <dbReference type="Proteomes" id="UP000001882"/>
    </source>
</evidence>
<dbReference type="GO" id="GO:0015276">
    <property type="term" value="F:ligand-gated monoatomic ion channel activity"/>
    <property type="evidence" value="ECO:0007669"/>
    <property type="project" value="InterPro"/>
</dbReference>
<dbReference type="InterPro" id="IPR018313">
    <property type="entry name" value="SBP_3_CS"/>
</dbReference>
<evidence type="ECO:0000256" key="2">
    <source>
        <dbReference type="ARBA" id="ARBA00022729"/>
    </source>
</evidence>
<dbReference type="eggNOG" id="arCOG01799">
    <property type="taxonomic scope" value="Archaea"/>
</dbReference>
<dbReference type="Pfam" id="PF00497">
    <property type="entry name" value="SBP_bac_3"/>
    <property type="match status" value="1"/>
</dbReference>
<sequence length="279" mass="30122">MTKNMTKALLLLLMISMVVVAISGCTTSPAVTPTPAANATPTATPAQNMTLLTPGTLYVATEAHYPPFENINTTTTAFEGFDIDVMNEIGKELGLNVTYSDQAFDTIITGVQAKKFDCAISAFTITPKRQETIDFTDWYYESPGQAISVRAGETAIKNASDIVGKKVGVQMGTVGQDAVKAYPNVSAEDVKAYATMNEAFMALKKGEVDAVVGDQPVSEPYIKNYPGDYKFIGEPLTATEYFGIVVNKDNPGLTAAINQALAKMKADGRLQKFHDKWFE</sequence>
<dbReference type="GeneID" id="8682444"/>
<dbReference type="Proteomes" id="UP000001882">
    <property type="component" value="Chromosome"/>
</dbReference>
<keyword evidence="2" id="KW-0732">Signal</keyword>
<dbReference type="SMR" id="D1Z292"/>
<dbReference type="Gene3D" id="3.40.190.10">
    <property type="entry name" value="Periplasmic binding protein-like II"/>
    <property type="match status" value="2"/>
</dbReference>
<dbReference type="EMBL" id="AP011532">
    <property type="protein sequence ID" value="BAI62814.1"/>
    <property type="molecule type" value="Genomic_DNA"/>
</dbReference>
<dbReference type="SMART" id="SM00062">
    <property type="entry name" value="PBPb"/>
    <property type="match status" value="1"/>
</dbReference>
<evidence type="ECO:0000259" key="4">
    <source>
        <dbReference type="SMART" id="SM00079"/>
    </source>
</evidence>
<dbReference type="InterPro" id="IPR001320">
    <property type="entry name" value="Iontro_rcpt_C"/>
</dbReference>
<evidence type="ECO:0000256" key="1">
    <source>
        <dbReference type="ARBA" id="ARBA00004196"/>
    </source>
</evidence>
<proteinExistence type="predicted"/>
<accession>D1Z292</accession>
<reference evidence="6" key="3">
    <citation type="journal article" date="2011" name="PLoS ONE">
        <title>Genome sequence of a mesophilic hydrogenotrophic methanogen Methanocella paludicola, the first cultivated representative of the order Methanocellales.</title>
        <authorList>
            <person name="Sakai S."/>
            <person name="Takaki Y."/>
            <person name="Shimamura S."/>
            <person name="Sekine M."/>
            <person name="Tajima T."/>
            <person name="Kosugi H."/>
            <person name="Ichikawa N."/>
            <person name="Tasumi E."/>
            <person name="Hiraki A.T."/>
            <person name="Shimizu A."/>
            <person name="Kato Y."/>
            <person name="Nishiko R."/>
            <person name="Mori K."/>
            <person name="Fujita N."/>
            <person name="Imachi H."/>
            <person name="Takai K."/>
        </authorList>
    </citation>
    <scope>NUCLEOTIDE SEQUENCE [LARGE SCALE GENOMIC DNA]</scope>
    <source>
        <strain evidence="6">DSM 17711 / JCM 13418 / NBRC 101707 / SANAE</strain>
    </source>
</reference>
<dbReference type="SMART" id="SM00079">
    <property type="entry name" value="PBPe"/>
    <property type="match status" value="1"/>
</dbReference>
<dbReference type="InterPro" id="IPR001638">
    <property type="entry name" value="Solute-binding_3/MltF_N"/>
</dbReference>
<keyword evidence="6" id="KW-1185">Reference proteome</keyword>
<dbReference type="KEGG" id="mpd:MCP_2742"/>
<reference evidence="5 6" key="2">
    <citation type="journal article" date="2008" name="Int. J. Syst. Evol. Microbiol.">
        <title>Methanocella paludicola gen. nov., sp. nov., a methane-producing archaeon, the first isolate of the lineage 'Rice Cluster I', and proposal of the new archaeal order Methanocellales ord. nov.</title>
        <authorList>
            <person name="Sakai S."/>
            <person name="Imachi H."/>
            <person name="Hanada S."/>
            <person name="Ohashi A."/>
            <person name="Harada H."/>
            <person name="Kamagata Y."/>
        </authorList>
    </citation>
    <scope>NUCLEOTIDE SEQUENCE [LARGE SCALE GENOMIC DNA]</scope>
    <source>
        <strain evidence="6">DSM 17711 / JCM 13418 / NBRC 101707 / SANAE</strain>
    </source>
</reference>
<dbReference type="InParanoid" id="D1Z292"/>
<dbReference type="STRING" id="304371.MCP_2742"/>
<evidence type="ECO:0000313" key="5">
    <source>
        <dbReference type="EMBL" id="BAI62814.1"/>
    </source>
</evidence>
<dbReference type="PANTHER" id="PTHR35936">
    <property type="entry name" value="MEMBRANE-BOUND LYTIC MUREIN TRANSGLYCOSYLASE F"/>
    <property type="match status" value="1"/>
</dbReference>
<feature type="domain" description="Solute-binding protein family 3/N-terminal" evidence="3">
    <location>
        <begin position="56"/>
        <end position="279"/>
    </location>
</feature>
<dbReference type="PROSITE" id="PS51257">
    <property type="entry name" value="PROKAR_LIPOPROTEIN"/>
    <property type="match status" value="1"/>
</dbReference>
<dbReference type="PANTHER" id="PTHR35936:SF17">
    <property type="entry name" value="ARGININE-BINDING EXTRACELLULAR PROTEIN ARTP"/>
    <property type="match status" value="1"/>
</dbReference>
<reference evidence="5 6" key="1">
    <citation type="journal article" date="2007" name="Appl. Environ. Microbiol.">
        <title>Isolation of key methanogens for global methane emission from rice paddy fields: a novel isolate affiliated with the clone cluster rice cluster I.</title>
        <authorList>
            <person name="Sakai S."/>
            <person name="Imachi H."/>
            <person name="Sekiguchi Y."/>
            <person name="Ohashi A."/>
            <person name="Harada H."/>
            <person name="Kamagata Y."/>
        </authorList>
    </citation>
    <scope>NUCLEOTIDE SEQUENCE [LARGE SCALE GENOMIC DNA]</scope>
    <source>
        <strain evidence="6">DSM 17711 / JCM 13418 / NBRC 101707 / SANAE</strain>
    </source>
</reference>
<feature type="domain" description="Ionotropic glutamate receptor C-terminal" evidence="4">
    <location>
        <begin position="56"/>
        <end position="279"/>
    </location>
</feature>
<dbReference type="SUPFAM" id="SSF53850">
    <property type="entry name" value="Periplasmic binding protein-like II"/>
    <property type="match status" value="1"/>
</dbReference>
<dbReference type="OrthoDB" id="30671at2157"/>
<dbReference type="RefSeq" id="WP_012901488.1">
    <property type="nucleotide sequence ID" value="NC_013665.1"/>
</dbReference>
<dbReference type="CDD" id="cd13624">
    <property type="entry name" value="PBP2_Arg_Lys_His"/>
    <property type="match status" value="1"/>
</dbReference>
<dbReference type="GO" id="GO:0016020">
    <property type="term" value="C:membrane"/>
    <property type="evidence" value="ECO:0007669"/>
    <property type="project" value="InterPro"/>
</dbReference>
<gene>
    <name evidence="5" type="ordered locus">MCP_2742</name>
</gene>
<name>D1Z292_METPS</name>
<evidence type="ECO:0000259" key="3">
    <source>
        <dbReference type="SMART" id="SM00062"/>
    </source>
</evidence>